<evidence type="ECO:0000256" key="5">
    <source>
        <dbReference type="ARBA" id="ARBA00022763"/>
    </source>
</evidence>
<protein>
    <recommendedName>
        <fullName evidence="3 9">DNA repair protein RecN</fullName>
    </recommendedName>
    <alternativeName>
        <fullName evidence="8 9">Recombination protein N</fullName>
    </alternativeName>
</protein>
<feature type="coiled-coil region" evidence="10">
    <location>
        <begin position="158"/>
        <end position="189"/>
    </location>
</feature>
<dbReference type="Proteomes" id="UP000214610">
    <property type="component" value="Unassembled WGS sequence"/>
</dbReference>
<evidence type="ECO:0000256" key="6">
    <source>
        <dbReference type="ARBA" id="ARBA00022840"/>
    </source>
</evidence>
<dbReference type="GO" id="GO:0009432">
    <property type="term" value="P:SOS response"/>
    <property type="evidence" value="ECO:0007669"/>
    <property type="project" value="TreeGrafter"/>
</dbReference>
<dbReference type="InterPro" id="IPR003593">
    <property type="entry name" value="AAA+_ATPase"/>
</dbReference>
<name>A0A227KRD7_9BURK</name>
<dbReference type="InterPro" id="IPR027417">
    <property type="entry name" value="P-loop_NTPase"/>
</dbReference>
<evidence type="ECO:0000256" key="3">
    <source>
        <dbReference type="ARBA" id="ARBA00021315"/>
    </source>
</evidence>
<dbReference type="SUPFAM" id="SSF52540">
    <property type="entry name" value="P-loop containing nucleoside triphosphate hydrolases"/>
    <property type="match status" value="1"/>
</dbReference>
<evidence type="ECO:0000256" key="9">
    <source>
        <dbReference type="PIRNR" id="PIRNR003128"/>
    </source>
</evidence>
<dbReference type="GO" id="GO:0043590">
    <property type="term" value="C:bacterial nucleoid"/>
    <property type="evidence" value="ECO:0007669"/>
    <property type="project" value="TreeGrafter"/>
</dbReference>
<keyword evidence="5 9" id="KW-0227">DNA damage</keyword>
<keyword evidence="4" id="KW-0547">Nucleotide-binding</keyword>
<dbReference type="CDD" id="cd03241">
    <property type="entry name" value="ABC_RecN"/>
    <property type="match status" value="2"/>
</dbReference>
<evidence type="ECO:0000256" key="4">
    <source>
        <dbReference type="ARBA" id="ARBA00022741"/>
    </source>
</evidence>
<dbReference type="NCBIfam" id="NF008121">
    <property type="entry name" value="PRK10869.1"/>
    <property type="match status" value="1"/>
</dbReference>
<dbReference type="InterPro" id="IPR003395">
    <property type="entry name" value="RecF/RecN/SMC_N"/>
</dbReference>
<keyword evidence="10" id="KW-0175">Coiled coil</keyword>
<dbReference type="InterPro" id="IPR004604">
    <property type="entry name" value="DNA_recomb/repair_RecN"/>
</dbReference>
<dbReference type="NCBIfam" id="TIGR00634">
    <property type="entry name" value="recN"/>
    <property type="match status" value="1"/>
</dbReference>
<feature type="domain" description="AAA+ ATPase" evidence="11">
    <location>
        <begin position="21"/>
        <end position="522"/>
    </location>
</feature>
<keyword evidence="6" id="KW-0067">ATP-binding</keyword>
<dbReference type="FunFam" id="3.40.50.300:FF:000356">
    <property type="entry name" value="DNA repair protein RecN"/>
    <property type="match status" value="1"/>
</dbReference>
<evidence type="ECO:0000256" key="8">
    <source>
        <dbReference type="ARBA" id="ARBA00033408"/>
    </source>
</evidence>
<comment type="similarity">
    <text evidence="2 9">Belongs to the RecN family.</text>
</comment>
<dbReference type="FunFam" id="3.40.50.300:FF:000319">
    <property type="entry name" value="DNA repair protein RecN"/>
    <property type="match status" value="1"/>
</dbReference>
<evidence type="ECO:0000313" key="13">
    <source>
        <dbReference type="Proteomes" id="UP000214610"/>
    </source>
</evidence>
<feature type="coiled-coil region" evidence="10">
    <location>
        <begin position="340"/>
        <end position="367"/>
    </location>
</feature>
<keyword evidence="13" id="KW-1185">Reference proteome</keyword>
<dbReference type="GO" id="GO:0006281">
    <property type="term" value="P:DNA repair"/>
    <property type="evidence" value="ECO:0007669"/>
    <property type="project" value="UniProtKB-KW"/>
</dbReference>
<evidence type="ECO:0000256" key="1">
    <source>
        <dbReference type="ARBA" id="ARBA00003618"/>
    </source>
</evidence>
<dbReference type="PANTHER" id="PTHR11059:SF0">
    <property type="entry name" value="DNA REPAIR PROTEIN RECN"/>
    <property type="match status" value="1"/>
</dbReference>
<evidence type="ECO:0000313" key="12">
    <source>
        <dbReference type="EMBL" id="OXE50988.1"/>
    </source>
</evidence>
<evidence type="ECO:0000256" key="7">
    <source>
        <dbReference type="ARBA" id="ARBA00023204"/>
    </source>
</evidence>
<dbReference type="Pfam" id="PF02463">
    <property type="entry name" value="SMC_N"/>
    <property type="match status" value="1"/>
</dbReference>
<dbReference type="GO" id="GO:0005524">
    <property type="term" value="F:ATP binding"/>
    <property type="evidence" value="ECO:0007669"/>
    <property type="project" value="UniProtKB-KW"/>
</dbReference>
<reference evidence="13" key="1">
    <citation type="submission" date="2017-05" db="EMBL/GenBank/DDBJ databases">
        <title>Improved OligoMM genomes.</title>
        <authorList>
            <person name="Garzetti D."/>
        </authorList>
    </citation>
    <scope>NUCLEOTIDE SEQUENCE [LARGE SCALE GENOMIC DNA]</scope>
    <source>
        <strain evidence="13">YL45</strain>
    </source>
</reference>
<evidence type="ECO:0000256" key="10">
    <source>
        <dbReference type="SAM" id="Coils"/>
    </source>
</evidence>
<proteinExistence type="inferred from homology"/>
<dbReference type="PANTHER" id="PTHR11059">
    <property type="entry name" value="DNA REPAIR PROTEIN RECN"/>
    <property type="match status" value="1"/>
</dbReference>
<sequence>MITSLNIRNFVIVEHLELELPMGFTALTGQTGAGKSILIDALQLLFGARSDTEFIRQGCDKSDLSASFSVSPEIKEWLDDRELDNGEEELIIRRTLDISGKSRAWINGYPSTLAQLKDLSSLLVLIHGQHAHQSLLRRGAQLQMLDGYCKLGPKLIKIRRAWDELSTAQAKLRKAKEEASLNAERLERIRWFLEDMKDLGPSKNEWASINEEHTRLSRATDILEACQSSRGLLTEEDSSVLSMIDTALDRLGEVIDTDQKLEKIYNALTDAREIIDSASDDIEHYLSRTDFDESRFAELDTRLSDYIRMASKYHLEPEQLYNEYLSAKKKAHEFEELGDLTALEQKVKEAKEIYDALAAELSKYRKKGAQSMERQITKAMQTLAMEGGKFEISVQNTEHPGPNGTDSVEFLVAGHAGVAPRPLIKVASGGELARISLAIAVTDSSTATVDTLIFDEVDTGIGGAVAETVGRLLKTLGSHQQVLCVTHLSQVAGCAENHFRIEKVQSDKDKAPSSRITLLTPEERVEEISRMMGGLKITEVTREHAKEMLHQG</sequence>
<evidence type="ECO:0000256" key="2">
    <source>
        <dbReference type="ARBA" id="ARBA00009441"/>
    </source>
</evidence>
<keyword evidence="7 9" id="KW-0234">DNA repair</keyword>
<dbReference type="SMART" id="SM00382">
    <property type="entry name" value="AAA"/>
    <property type="match status" value="1"/>
</dbReference>
<evidence type="ECO:0000259" key="11">
    <source>
        <dbReference type="SMART" id="SM00382"/>
    </source>
</evidence>
<dbReference type="EMBL" id="NHMP01000001">
    <property type="protein sequence ID" value="OXE50988.1"/>
    <property type="molecule type" value="Genomic_DNA"/>
</dbReference>
<dbReference type="GeneID" id="78363180"/>
<comment type="function">
    <text evidence="1 9">May be involved in recombinational repair of damaged DNA.</text>
</comment>
<dbReference type="GO" id="GO:0006310">
    <property type="term" value="P:DNA recombination"/>
    <property type="evidence" value="ECO:0007669"/>
    <property type="project" value="InterPro"/>
</dbReference>
<dbReference type="RefSeq" id="WP_066590959.1">
    <property type="nucleotide sequence ID" value="NZ_CAJTBZ010000006.1"/>
</dbReference>
<dbReference type="Gene3D" id="3.40.50.300">
    <property type="entry name" value="P-loop containing nucleotide triphosphate hydrolases"/>
    <property type="match status" value="2"/>
</dbReference>
<gene>
    <name evidence="12" type="ORF">ADH67_01400</name>
</gene>
<comment type="caution">
    <text evidence="12">The sequence shown here is derived from an EMBL/GenBank/DDBJ whole genome shotgun (WGS) entry which is preliminary data.</text>
</comment>
<dbReference type="AlphaFoldDB" id="A0A227KRD7"/>
<organism evidence="12 13">
    <name type="scientific">Turicimonas muris</name>
    <dbReference type="NCBI Taxonomy" id="1796652"/>
    <lineage>
        <taxon>Bacteria</taxon>
        <taxon>Pseudomonadati</taxon>
        <taxon>Pseudomonadota</taxon>
        <taxon>Betaproteobacteria</taxon>
        <taxon>Burkholderiales</taxon>
        <taxon>Sutterellaceae</taxon>
        <taxon>Turicimonas</taxon>
    </lineage>
</organism>
<dbReference type="PIRSF" id="PIRSF003128">
    <property type="entry name" value="RecN"/>
    <property type="match status" value="1"/>
</dbReference>
<accession>A0A227KRD7</accession>